<dbReference type="eggNOG" id="ENOG5032VTR">
    <property type="taxonomic scope" value="Bacteria"/>
</dbReference>
<gene>
    <name evidence="1" type="ORF">RICGR_1515</name>
</gene>
<comment type="caution">
    <text evidence="1">The sequence shown here is derived from an EMBL/GenBank/DDBJ whole genome shotgun (WGS) entry which is preliminary data.</text>
</comment>
<reference evidence="1" key="1">
    <citation type="submission" date="2006-04" db="EMBL/GenBank/DDBJ databases">
        <authorList>
            <person name="Seshadri R."/>
            <person name="Federici B.A."/>
        </authorList>
    </citation>
    <scope>NUCLEOTIDE SEQUENCE [LARGE SCALE GENOMIC DNA]</scope>
</reference>
<accession>A8PQG8</accession>
<evidence type="ECO:0000313" key="1">
    <source>
        <dbReference type="EMBL" id="EDP46953.1"/>
    </source>
</evidence>
<dbReference type="AlphaFoldDB" id="A8PQG8"/>
<name>A8PQG8_9COXI</name>
<proteinExistence type="predicted"/>
<organism evidence="1 2">
    <name type="scientific">Rickettsiella grylli</name>
    <dbReference type="NCBI Taxonomy" id="59196"/>
    <lineage>
        <taxon>Bacteria</taxon>
        <taxon>Pseudomonadati</taxon>
        <taxon>Pseudomonadota</taxon>
        <taxon>Gammaproteobacteria</taxon>
        <taxon>Legionellales</taxon>
        <taxon>Coxiellaceae</taxon>
        <taxon>Rickettsiella</taxon>
    </lineage>
</organism>
<dbReference type="STRING" id="59196.RICGR_1515"/>
<keyword evidence="2" id="KW-1185">Reference proteome</keyword>
<sequence>MGVFLLQPTMTAQWQSLVKEAESSSHLRLNNELESYLVFLLGHYNQRPDIARSILAKEFLTGMNEKYARQRDCLREVGDKCLLFAGFFPEQAEKKHVKIKYFIELGQTAYIQVAHLSKARSASLYNALSYGFVSLMEILHVIRGLSDPIHEWTPLQAFELWTDVKSQHALTVLRRYTDTTLPGTFIESRLKH</sequence>
<dbReference type="Proteomes" id="UP000054075">
    <property type="component" value="Unassembled WGS sequence"/>
</dbReference>
<evidence type="ECO:0000313" key="2">
    <source>
        <dbReference type="Proteomes" id="UP000054075"/>
    </source>
</evidence>
<dbReference type="RefSeq" id="WP_006035917.1">
    <property type="nucleotide sequence ID" value="NZ_AAQJ02000001.1"/>
</dbReference>
<dbReference type="OrthoDB" id="5659936at2"/>
<reference evidence="1" key="2">
    <citation type="submission" date="2007-10" db="EMBL/GenBank/DDBJ databases">
        <authorList>
            <person name="Myers G.S."/>
        </authorList>
    </citation>
    <scope>NUCLEOTIDE SEQUENCE [LARGE SCALE GENOMIC DNA]</scope>
</reference>
<dbReference type="EMBL" id="AAQJ02000001">
    <property type="protein sequence ID" value="EDP46953.1"/>
    <property type="molecule type" value="Genomic_DNA"/>
</dbReference>
<protein>
    <submittedName>
        <fullName evidence="1">Uncharacterized protein</fullName>
    </submittedName>
</protein>